<dbReference type="GO" id="GO:0016020">
    <property type="term" value="C:membrane"/>
    <property type="evidence" value="ECO:0007669"/>
    <property type="project" value="UniProtKB-SubCell"/>
</dbReference>
<evidence type="ECO:0000313" key="13">
    <source>
        <dbReference type="EMBL" id="KAF5472534.1"/>
    </source>
</evidence>
<dbReference type="InterPro" id="IPR003591">
    <property type="entry name" value="Leu-rich_rpt_typical-subtyp"/>
</dbReference>
<dbReference type="InterPro" id="IPR046956">
    <property type="entry name" value="RLP23-like"/>
</dbReference>
<comment type="caution">
    <text evidence="13">The sequence shown here is derived from an EMBL/GenBank/DDBJ whole genome shotgun (WGS) entry which is preliminary data.</text>
</comment>
<evidence type="ECO:0000256" key="9">
    <source>
        <dbReference type="ARBA" id="ARBA00023180"/>
    </source>
</evidence>
<evidence type="ECO:0000259" key="12">
    <source>
        <dbReference type="Pfam" id="PF23598"/>
    </source>
</evidence>
<evidence type="ECO:0000256" key="6">
    <source>
        <dbReference type="ARBA" id="ARBA00022989"/>
    </source>
</evidence>
<keyword evidence="9" id="KW-0325">Glycoprotein</keyword>
<dbReference type="SMART" id="SM00369">
    <property type="entry name" value="LRR_TYP"/>
    <property type="match status" value="4"/>
</dbReference>
<feature type="signal peptide" evidence="10">
    <location>
        <begin position="1"/>
        <end position="18"/>
    </location>
</feature>
<protein>
    <recommendedName>
        <fullName evidence="15">Receptor-like protein EIX2</fullName>
    </recommendedName>
</protein>
<sequence>MASTLNFLCLAYLSPIFLFFLLGPPHLEVIKRASCTETLNPRCLEMERKALLTFKESAKDPLGQLSSWIGEDCCKWAGVECDYHTRHVVKLDLSPSTWDSDRLQVESLQWLSAFPSLVYLNMGNADLKKVSDWLQAVNMLPSLMELHLRECGLVSLPQSISFINFTLLSVLDLSRNIFHSPIPYWLSNVSSLSILNIASSSLRGAIPNAFANLYSLQELDLSRNEFIEGPLPAGLGNLTNLHKLSLPRNNVTGVIPGSFANLCNLRTFDLGFNNIGGEVTELLHGLSQCSNSNLESLYLSGNILLGGNMPYTLGGLKNLKSIRIRH</sequence>
<name>A0A833XWV4_JUGRE</name>
<feature type="domain" description="Leucine-rich repeat-containing N-terminal plant-type" evidence="11">
    <location>
        <begin position="46"/>
        <end position="82"/>
    </location>
</feature>
<evidence type="ECO:0000256" key="7">
    <source>
        <dbReference type="ARBA" id="ARBA00023136"/>
    </source>
</evidence>
<dbReference type="InterPro" id="IPR055414">
    <property type="entry name" value="LRR_R13L4/SHOC2-like"/>
</dbReference>
<gene>
    <name evidence="13" type="ORF">F2P56_009245</name>
</gene>
<dbReference type="PANTHER" id="PTHR48063">
    <property type="entry name" value="LRR RECEPTOR-LIKE KINASE"/>
    <property type="match status" value="1"/>
</dbReference>
<feature type="chain" id="PRO_5032439517" description="Receptor-like protein EIX2" evidence="10">
    <location>
        <begin position="19"/>
        <end position="326"/>
    </location>
</feature>
<evidence type="ECO:0000256" key="8">
    <source>
        <dbReference type="ARBA" id="ARBA00023170"/>
    </source>
</evidence>
<dbReference type="Pfam" id="PF08263">
    <property type="entry name" value="LRRNT_2"/>
    <property type="match status" value="1"/>
</dbReference>
<dbReference type="Gramene" id="Jr04_11570_p1">
    <property type="protein sequence ID" value="cds.Jr04_11570_p1"/>
    <property type="gene ID" value="Jr04_11570"/>
</dbReference>
<dbReference type="EMBL" id="LIHL02000004">
    <property type="protein sequence ID" value="KAF5472534.1"/>
    <property type="molecule type" value="Genomic_DNA"/>
</dbReference>
<dbReference type="FunFam" id="3.80.10.10:FF:000649">
    <property type="entry name" value="Leucine Rich Repeat family protein"/>
    <property type="match status" value="1"/>
</dbReference>
<reference evidence="13" key="1">
    <citation type="submission" date="2015-10" db="EMBL/GenBank/DDBJ databases">
        <authorList>
            <person name="Martinez-Garcia P.J."/>
            <person name="Crepeau M.W."/>
            <person name="Puiu D."/>
            <person name="Gonzalez-Ibeas D."/>
            <person name="Whalen J."/>
            <person name="Stevens K."/>
            <person name="Paul R."/>
            <person name="Butterfield T."/>
            <person name="Britton M."/>
            <person name="Reagan R."/>
            <person name="Chakraborty S."/>
            <person name="Walawage S.L."/>
            <person name="Vasquez-Gross H.A."/>
            <person name="Cardeno C."/>
            <person name="Famula R."/>
            <person name="Pratt K."/>
            <person name="Kuruganti S."/>
            <person name="Aradhya M.K."/>
            <person name="Leslie C.A."/>
            <person name="Dandekar A.M."/>
            <person name="Salzberg S.L."/>
            <person name="Wegrzyn J.L."/>
            <person name="Langley C.H."/>
            <person name="Neale D.B."/>
        </authorList>
    </citation>
    <scope>NUCLEOTIDE SEQUENCE</scope>
    <source>
        <tissue evidence="13">Leaves</tissue>
    </source>
</reference>
<accession>A0A833XWV4</accession>
<organism evidence="13 14">
    <name type="scientific">Juglans regia</name>
    <name type="common">English walnut</name>
    <dbReference type="NCBI Taxonomy" id="51240"/>
    <lineage>
        <taxon>Eukaryota</taxon>
        <taxon>Viridiplantae</taxon>
        <taxon>Streptophyta</taxon>
        <taxon>Embryophyta</taxon>
        <taxon>Tracheophyta</taxon>
        <taxon>Spermatophyta</taxon>
        <taxon>Magnoliopsida</taxon>
        <taxon>eudicotyledons</taxon>
        <taxon>Gunneridae</taxon>
        <taxon>Pentapetalae</taxon>
        <taxon>rosids</taxon>
        <taxon>fabids</taxon>
        <taxon>Fagales</taxon>
        <taxon>Juglandaceae</taxon>
        <taxon>Juglans</taxon>
    </lineage>
</organism>
<dbReference type="AlphaFoldDB" id="A0A833XWV4"/>
<dbReference type="Proteomes" id="UP000619265">
    <property type="component" value="Unassembled WGS sequence"/>
</dbReference>
<evidence type="ECO:0000256" key="5">
    <source>
        <dbReference type="ARBA" id="ARBA00022737"/>
    </source>
</evidence>
<feature type="domain" description="Disease resistance R13L4/SHOC-2-like LRR" evidence="12">
    <location>
        <begin position="106"/>
        <end position="300"/>
    </location>
</feature>
<keyword evidence="4 10" id="KW-0732">Signal</keyword>
<keyword evidence="7" id="KW-0472">Membrane</keyword>
<reference evidence="13" key="2">
    <citation type="submission" date="2020-03" db="EMBL/GenBank/DDBJ databases">
        <title>Walnut 2.0.</title>
        <authorList>
            <person name="Marrano A."/>
            <person name="Britton M."/>
            <person name="Zimin A.V."/>
            <person name="Zaini P.A."/>
            <person name="Workman R."/>
            <person name="Puiu D."/>
            <person name="Bianco L."/>
            <person name="Allen B.J."/>
            <person name="Troggio M."/>
            <person name="Leslie C.A."/>
            <person name="Timp W."/>
            <person name="Dendekar A."/>
            <person name="Salzberg S.L."/>
            <person name="Neale D.B."/>
        </authorList>
    </citation>
    <scope>NUCLEOTIDE SEQUENCE</scope>
    <source>
        <tissue evidence="13">Leaves</tissue>
    </source>
</reference>
<evidence type="ECO:0000256" key="3">
    <source>
        <dbReference type="ARBA" id="ARBA00022692"/>
    </source>
</evidence>
<evidence type="ECO:0000256" key="4">
    <source>
        <dbReference type="ARBA" id="ARBA00022729"/>
    </source>
</evidence>
<dbReference type="Pfam" id="PF23598">
    <property type="entry name" value="LRR_14"/>
    <property type="match status" value="1"/>
</dbReference>
<comment type="subcellular location">
    <subcellularLocation>
        <location evidence="1">Membrane</location>
        <topology evidence="1">Single-pass type I membrane protein</topology>
    </subcellularLocation>
</comment>
<evidence type="ECO:0000256" key="10">
    <source>
        <dbReference type="SAM" id="SignalP"/>
    </source>
</evidence>
<dbReference type="PANTHER" id="PTHR48063:SF98">
    <property type="entry name" value="LRR RECEPTOR-LIKE SERINE_THREONINE-PROTEIN KINASE FLS2"/>
    <property type="match status" value="1"/>
</dbReference>
<evidence type="ECO:0000313" key="14">
    <source>
        <dbReference type="Proteomes" id="UP000619265"/>
    </source>
</evidence>
<dbReference type="InterPro" id="IPR013210">
    <property type="entry name" value="LRR_N_plant-typ"/>
</dbReference>
<evidence type="ECO:0008006" key="15">
    <source>
        <dbReference type="Google" id="ProtNLM"/>
    </source>
</evidence>
<keyword evidence="6" id="KW-1133">Transmembrane helix</keyword>
<dbReference type="Gene3D" id="3.80.10.10">
    <property type="entry name" value="Ribonuclease Inhibitor"/>
    <property type="match status" value="2"/>
</dbReference>
<evidence type="ECO:0000256" key="2">
    <source>
        <dbReference type="ARBA" id="ARBA00022614"/>
    </source>
</evidence>
<proteinExistence type="predicted"/>
<dbReference type="InterPro" id="IPR032675">
    <property type="entry name" value="LRR_dom_sf"/>
</dbReference>
<keyword evidence="8" id="KW-0675">Receptor</keyword>
<keyword evidence="2" id="KW-0433">Leucine-rich repeat</keyword>
<evidence type="ECO:0000256" key="1">
    <source>
        <dbReference type="ARBA" id="ARBA00004479"/>
    </source>
</evidence>
<dbReference type="SUPFAM" id="SSF52058">
    <property type="entry name" value="L domain-like"/>
    <property type="match status" value="1"/>
</dbReference>
<evidence type="ECO:0000259" key="11">
    <source>
        <dbReference type="Pfam" id="PF08263"/>
    </source>
</evidence>
<keyword evidence="5" id="KW-0677">Repeat</keyword>
<keyword evidence="3" id="KW-0812">Transmembrane</keyword>